<dbReference type="EMBL" id="JANBOJ010000144">
    <property type="protein sequence ID" value="KAJ1721871.1"/>
    <property type="molecule type" value="Genomic_DNA"/>
</dbReference>
<evidence type="ECO:0000313" key="3">
    <source>
        <dbReference type="Proteomes" id="UP001149813"/>
    </source>
</evidence>
<protein>
    <recommendedName>
        <fullName evidence="4">BZIP domain-containing protein</fullName>
    </recommendedName>
</protein>
<keyword evidence="3" id="KW-1185">Reference proteome</keyword>
<dbReference type="Proteomes" id="UP001149813">
    <property type="component" value="Unassembled WGS sequence"/>
</dbReference>
<feature type="region of interest" description="Disordered" evidence="1">
    <location>
        <begin position="1"/>
        <end position="49"/>
    </location>
</feature>
<feature type="compositionally biased region" description="Basic and acidic residues" evidence="1">
    <location>
        <begin position="20"/>
        <end position="36"/>
    </location>
</feature>
<organism evidence="2 3">
    <name type="scientific">Coemansia erecta</name>
    <dbReference type="NCBI Taxonomy" id="147472"/>
    <lineage>
        <taxon>Eukaryota</taxon>
        <taxon>Fungi</taxon>
        <taxon>Fungi incertae sedis</taxon>
        <taxon>Zoopagomycota</taxon>
        <taxon>Kickxellomycotina</taxon>
        <taxon>Kickxellomycetes</taxon>
        <taxon>Kickxellales</taxon>
        <taxon>Kickxellaceae</taxon>
        <taxon>Coemansia</taxon>
    </lineage>
</organism>
<comment type="caution">
    <text evidence="2">The sequence shown here is derived from an EMBL/GenBank/DDBJ whole genome shotgun (WGS) entry which is preliminary data.</text>
</comment>
<evidence type="ECO:0000313" key="2">
    <source>
        <dbReference type="EMBL" id="KAJ1721871.1"/>
    </source>
</evidence>
<dbReference type="OrthoDB" id="5687196at2759"/>
<dbReference type="GO" id="GO:0003700">
    <property type="term" value="F:DNA-binding transcription factor activity"/>
    <property type="evidence" value="ECO:0007669"/>
    <property type="project" value="InterPro"/>
</dbReference>
<dbReference type="AlphaFoldDB" id="A0A9W8CRR7"/>
<evidence type="ECO:0008006" key="4">
    <source>
        <dbReference type="Google" id="ProtNLM"/>
    </source>
</evidence>
<reference evidence="2" key="1">
    <citation type="submission" date="2022-07" db="EMBL/GenBank/DDBJ databases">
        <title>Phylogenomic reconstructions and comparative analyses of Kickxellomycotina fungi.</title>
        <authorList>
            <person name="Reynolds N.K."/>
            <person name="Stajich J.E."/>
            <person name="Barry K."/>
            <person name="Grigoriev I.V."/>
            <person name="Crous P."/>
            <person name="Smith M.E."/>
        </authorList>
    </citation>
    <scope>NUCLEOTIDE SEQUENCE</scope>
    <source>
        <strain evidence="2">NBRC 32514</strain>
    </source>
</reference>
<dbReference type="InterPro" id="IPR046347">
    <property type="entry name" value="bZIP_sf"/>
</dbReference>
<proteinExistence type="predicted"/>
<evidence type="ECO:0000256" key="1">
    <source>
        <dbReference type="SAM" id="MobiDB-lite"/>
    </source>
</evidence>
<name>A0A9W8CRR7_9FUNG</name>
<sequence>MTKHPFPQRAIRPNGSADQQSRRELEQALNRKREQYKIAARKKRDRKKKRLEALEQREKDLRKQYLALSMELMLCRSANRNQAIFMQTQAASELSMQVTAETSEMLERISSVALRSSPPPDIKSVGVAVSPDYSEINGQVAELYSSAASACYQAQMSCGSVELLRNEISQLSGLLFDSRDID</sequence>
<feature type="compositionally biased region" description="Basic residues" evidence="1">
    <location>
        <begin position="39"/>
        <end position="49"/>
    </location>
</feature>
<gene>
    <name evidence="2" type="ORF">LPJ53_003651</name>
</gene>
<accession>A0A9W8CRR7</accession>
<dbReference type="SUPFAM" id="SSF57959">
    <property type="entry name" value="Leucine zipper domain"/>
    <property type="match status" value="1"/>
</dbReference>